<dbReference type="PANTHER" id="PTHR34192">
    <property type="entry name" value="PLASTOCYANIN MAJOR ISOFORM, CHLOROPLASTIC-RELATED"/>
    <property type="match status" value="1"/>
</dbReference>
<dbReference type="SUPFAM" id="SSF49503">
    <property type="entry name" value="Cupredoxins"/>
    <property type="match status" value="1"/>
</dbReference>
<keyword evidence="11" id="KW-1185">Reference proteome</keyword>
<dbReference type="OrthoDB" id="4392at2157"/>
<name>A0A1H6JX80_9EURY</name>
<dbReference type="PROSITE" id="PS51318">
    <property type="entry name" value="TAT"/>
    <property type="match status" value="1"/>
</dbReference>
<comment type="subcellular location">
    <subcellularLocation>
        <location evidence="1">Membrane</location>
    </subcellularLocation>
</comment>
<keyword evidence="5" id="KW-0186">Copper</keyword>
<evidence type="ECO:0000259" key="9">
    <source>
        <dbReference type="Pfam" id="PF16502"/>
    </source>
</evidence>
<proteinExistence type="predicted"/>
<dbReference type="InterPro" id="IPR000923">
    <property type="entry name" value="BlueCu_1"/>
</dbReference>
<feature type="compositionally biased region" description="Acidic residues" evidence="7">
    <location>
        <begin position="37"/>
        <end position="59"/>
    </location>
</feature>
<reference evidence="10 11" key="1">
    <citation type="submission" date="2016-10" db="EMBL/GenBank/DDBJ databases">
        <authorList>
            <person name="de Groot N.N."/>
        </authorList>
    </citation>
    <scope>NUCLEOTIDE SEQUENCE [LARGE SCALE GENOMIC DNA]</scope>
    <source>
        <strain evidence="10 11">IBRC-M10418</strain>
    </source>
</reference>
<dbReference type="Pfam" id="PF00127">
    <property type="entry name" value="Copper-bind"/>
    <property type="match status" value="1"/>
</dbReference>
<dbReference type="GO" id="GO:0009055">
    <property type="term" value="F:electron transfer activity"/>
    <property type="evidence" value="ECO:0007669"/>
    <property type="project" value="InterPro"/>
</dbReference>
<evidence type="ECO:0000256" key="5">
    <source>
        <dbReference type="ARBA" id="ARBA00023008"/>
    </source>
</evidence>
<dbReference type="InterPro" id="IPR032445">
    <property type="entry name" value="DUF5059"/>
</dbReference>
<dbReference type="GO" id="GO:0016020">
    <property type="term" value="C:membrane"/>
    <property type="evidence" value="ECO:0007669"/>
    <property type="project" value="UniProtKB-SubCell"/>
</dbReference>
<dbReference type="GO" id="GO:0005507">
    <property type="term" value="F:copper ion binding"/>
    <property type="evidence" value="ECO:0007669"/>
    <property type="project" value="InterPro"/>
</dbReference>
<protein>
    <submittedName>
        <fullName evidence="10">Plastocyanin</fullName>
    </submittedName>
</protein>
<accession>A0A1H6JX80</accession>
<evidence type="ECO:0000256" key="2">
    <source>
        <dbReference type="ARBA" id="ARBA00022448"/>
    </source>
</evidence>
<dbReference type="PANTHER" id="PTHR34192:SF10">
    <property type="entry name" value="PLASTOCYANIN MAJOR ISOFORM, CHLOROPLASTIC-RELATED"/>
    <property type="match status" value="1"/>
</dbReference>
<keyword evidence="4" id="KW-0249">Electron transport</keyword>
<keyword evidence="3" id="KW-0479">Metal-binding</keyword>
<evidence type="ECO:0000256" key="3">
    <source>
        <dbReference type="ARBA" id="ARBA00022723"/>
    </source>
</evidence>
<feature type="domain" description="DUF5059" evidence="9">
    <location>
        <begin position="67"/>
        <end position="690"/>
    </location>
</feature>
<dbReference type="PROSITE" id="PS51257">
    <property type="entry name" value="PROKAR_LIPOPROTEIN"/>
    <property type="match status" value="1"/>
</dbReference>
<feature type="region of interest" description="Disordered" evidence="7">
    <location>
        <begin position="689"/>
        <end position="714"/>
    </location>
</feature>
<dbReference type="Gene3D" id="2.60.40.420">
    <property type="entry name" value="Cupredoxins - blue copper proteins"/>
    <property type="match status" value="1"/>
</dbReference>
<evidence type="ECO:0000313" key="10">
    <source>
        <dbReference type="EMBL" id="SEH67335.1"/>
    </source>
</evidence>
<dbReference type="EMBL" id="FNWU01000028">
    <property type="protein sequence ID" value="SEH67335.1"/>
    <property type="molecule type" value="Genomic_DNA"/>
</dbReference>
<feature type="region of interest" description="Disordered" evidence="7">
    <location>
        <begin position="28"/>
        <end position="64"/>
    </location>
</feature>
<dbReference type="Pfam" id="PF16502">
    <property type="entry name" value="DUF5059"/>
    <property type="match status" value="1"/>
</dbReference>
<dbReference type="InterPro" id="IPR006311">
    <property type="entry name" value="TAT_signal"/>
</dbReference>
<dbReference type="CDD" id="cd04220">
    <property type="entry name" value="Halocyanin"/>
    <property type="match status" value="1"/>
</dbReference>
<evidence type="ECO:0000256" key="4">
    <source>
        <dbReference type="ARBA" id="ARBA00022982"/>
    </source>
</evidence>
<dbReference type="InterPro" id="IPR008972">
    <property type="entry name" value="Cupredoxin"/>
</dbReference>
<feature type="compositionally biased region" description="Gly residues" evidence="7">
    <location>
        <begin position="693"/>
        <end position="703"/>
    </location>
</feature>
<evidence type="ECO:0000313" key="11">
    <source>
        <dbReference type="Proteomes" id="UP000199215"/>
    </source>
</evidence>
<feature type="domain" description="Blue (type 1) copper" evidence="8">
    <location>
        <begin position="726"/>
        <end position="829"/>
    </location>
</feature>
<gene>
    <name evidence="10" type="ORF">SAMN05192561_1287</name>
</gene>
<dbReference type="AlphaFoldDB" id="A0A1H6JX80"/>
<organism evidence="10 11">
    <name type="scientific">Halopenitus malekzadehii</name>
    <dbReference type="NCBI Taxonomy" id="1267564"/>
    <lineage>
        <taxon>Archaea</taxon>
        <taxon>Methanobacteriati</taxon>
        <taxon>Methanobacteriota</taxon>
        <taxon>Stenosarchaea group</taxon>
        <taxon>Halobacteria</taxon>
        <taxon>Halobacteriales</taxon>
        <taxon>Haloferacaceae</taxon>
        <taxon>Halopenitus</taxon>
    </lineage>
</organism>
<keyword evidence="2" id="KW-0813">Transport</keyword>
<dbReference type="RefSeq" id="WP_092818023.1">
    <property type="nucleotide sequence ID" value="NZ_FNWU01000028.1"/>
</dbReference>
<evidence type="ECO:0000259" key="8">
    <source>
        <dbReference type="Pfam" id="PF00127"/>
    </source>
</evidence>
<keyword evidence="6" id="KW-0472">Membrane</keyword>
<evidence type="ECO:0000256" key="1">
    <source>
        <dbReference type="ARBA" id="ARBA00004370"/>
    </source>
</evidence>
<evidence type="ECO:0000256" key="7">
    <source>
        <dbReference type="SAM" id="MobiDB-lite"/>
    </source>
</evidence>
<sequence length="829" mass="86909">MQETRRTWLKGTSAAIVGVALAGCSGIFGGEESTPNADEEQSTDETTDTDDTSDDEEAVQSDPTHAAVAAEWNAMRMRLDDAFSLGVAGHAEAGASVGQDVFARFEGANGEYGAHEFLEETSEDNYEGFEEDGLVVMNEGLRGDVEAARGGWEAAHTNLREATVTRVGETGANALEVLRFGTAVNNVELLAAAGDTEGAASVGQEVLGWWETSPAHDAVESADSEAYESLEGAMEDAISAAQSGDMESLRSATSTALNASATGAYAVATSEELAGAGQIASYQGQGWDAAALASMGGPSTEFAHAAALTIYRARIHDAAWLYERGHAEAARQRVENVFAHFEGARAHEALEEASEDAYTRFEDDGLSALSTAIENDDAEGVASAVETINDALVEGIEALGSSAEPALLEAGYFKARIEDAHERYRLGEGAVAAETVRGLFETFEANEADFHETLEETDESLYETFEEEHLNGLITAFEEGNDGAVDEHVSGIRETLLTFETAAGSTAQVSAVESGYMAARVFNAGVLDVLGENERAGSLVQAAFQHFEAGAGGFHEALEEADHDRYESFEAALDAASNAAQEGGNVGEQSRAFNDEAVAAIYAVVESGGGSFGGAATSIMQDTFAAFEEAEVHEMLEEADESAYEGYESALNDYIGAIESGSGVRSAATAYADASIRAQFAVVGAVDEAPVGEGSGGESGGGSEETDLQGGPNIQDGVPDDADHVVNMQAVAFEPEELTIQQGDTVAWEHAAGEPHNVVAYEGEIPEDAEYWASGGFESEEAAREGWEEGEGAVQSGQSYVHTFEATGTHEYFCVPHEAAGMVGSVIVE</sequence>
<evidence type="ECO:0000256" key="6">
    <source>
        <dbReference type="ARBA" id="ARBA00023136"/>
    </source>
</evidence>
<dbReference type="STRING" id="1267564.SAMN05192561_1287"/>
<dbReference type="Proteomes" id="UP000199215">
    <property type="component" value="Unassembled WGS sequence"/>
</dbReference>